<dbReference type="Ensembl" id="ENSCHIT00010009111.1">
    <property type="protein sequence ID" value="ENSCHIP00010006555.1"/>
    <property type="gene ID" value="ENSCHIG00010004678.1"/>
</dbReference>
<feature type="transmembrane region" description="Helical" evidence="7">
    <location>
        <begin position="38"/>
        <end position="57"/>
    </location>
</feature>
<evidence type="ECO:0000256" key="4">
    <source>
        <dbReference type="ARBA" id="ARBA00022692"/>
    </source>
</evidence>
<comment type="subcellular location">
    <subcellularLocation>
        <location evidence="1">Cell membrane</location>
        <topology evidence="1">Multi-pass membrane protein</topology>
    </subcellularLocation>
</comment>
<reference evidence="8" key="1">
    <citation type="submission" date="2019-03" db="EMBL/GenBank/DDBJ databases">
        <title>Genome sequencing and reference-guided assembly of Black Bengal Goat (Capra hircus).</title>
        <authorList>
            <person name="Siddiki A.Z."/>
            <person name="Baten A."/>
            <person name="Billah M."/>
            <person name="Alam M.A.U."/>
            <person name="Shawrob K.S.M."/>
            <person name="Saha S."/>
            <person name="Chowdhury M."/>
            <person name="Rahman A.H."/>
            <person name="Stear M."/>
            <person name="Miah G."/>
            <person name="Das G.B."/>
            <person name="Hossain M.M."/>
            <person name="Kumkum M."/>
            <person name="Islam M.S."/>
            <person name="Mollah A.M."/>
            <person name="Ahsan A."/>
            <person name="Tusar F."/>
            <person name="Khan M.K.I."/>
        </authorList>
    </citation>
    <scope>NUCLEOTIDE SEQUENCE [LARGE SCALE GENOMIC DNA]</scope>
</reference>
<dbReference type="PANTHER" id="PTHR14319:SF7">
    <property type="entry name" value="POST-GPI ATTACHMENT TO PROTEINS FACTOR 6"/>
    <property type="match status" value="1"/>
</dbReference>
<keyword evidence="4 7" id="KW-0812">Transmembrane</keyword>
<evidence type="ECO:0000256" key="1">
    <source>
        <dbReference type="ARBA" id="ARBA00004651"/>
    </source>
</evidence>
<keyword evidence="6 7" id="KW-0472">Membrane</keyword>
<evidence type="ECO:0000256" key="2">
    <source>
        <dbReference type="ARBA" id="ARBA00005542"/>
    </source>
</evidence>
<organism evidence="8">
    <name type="scientific">Capra hircus</name>
    <name type="common">Goat</name>
    <dbReference type="NCBI Taxonomy" id="9925"/>
    <lineage>
        <taxon>Eukaryota</taxon>
        <taxon>Metazoa</taxon>
        <taxon>Chordata</taxon>
        <taxon>Craniata</taxon>
        <taxon>Vertebrata</taxon>
        <taxon>Euteleostomi</taxon>
        <taxon>Mammalia</taxon>
        <taxon>Eutheria</taxon>
        <taxon>Laurasiatheria</taxon>
        <taxon>Artiodactyla</taxon>
        <taxon>Ruminantia</taxon>
        <taxon>Pecora</taxon>
        <taxon>Bovidae</taxon>
        <taxon>Caprinae</taxon>
        <taxon>Capra</taxon>
    </lineage>
</organism>
<evidence type="ECO:0000313" key="8">
    <source>
        <dbReference type="Ensembl" id="ENSCHIP00010006555.1"/>
    </source>
</evidence>
<keyword evidence="5 7" id="KW-1133">Transmembrane helix</keyword>
<reference evidence="8" key="2">
    <citation type="submission" date="2025-08" db="UniProtKB">
        <authorList>
            <consortium name="Ensembl"/>
        </authorList>
    </citation>
    <scope>IDENTIFICATION</scope>
</reference>
<dbReference type="InterPro" id="IPR021910">
    <property type="entry name" value="NGX6/PGAP6/MYMK"/>
</dbReference>
<dbReference type="GO" id="GO:0005886">
    <property type="term" value="C:plasma membrane"/>
    <property type="evidence" value="ECO:0007669"/>
    <property type="project" value="UniProtKB-SubCell"/>
</dbReference>
<comment type="similarity">
    <text evidence="2">Belongs to the TMEM8 family.</text>
</comment>
<evidence type="ECO:0000256" key="6">
    <source>
        <dbReference type="ARBA" id="ARBA00023136"/>
    </source>
</evidence>
<evidence type="ECO:0000256" key="7">
    <source>
        <dbReference type="SAM" id="Phobius"/>
    </source>
</evidence>
<dbReference type="Pfam" id="PF12036">
    <property type="entry name" value="DUF3522"/>
    <property type="match status" value="1"/>
</dbReference>
<evidence type="ECO:0000256" key="3">
    <source>
        <dbReference type="ARBA" id="ARBA00022475"/>
    </source>
</evidence>
<evidence type="ECO:0000256" key="5">
    <source>
        <dbReference type="ARBA" id="ARBA00022989"/>
    </source>
</evidence>
<keyword evidence="3" id="KW-1003">Cell membrane</keyword>
<feature type="transmembrane region" description="Helical" evidence="7">
    <location>
        <begin position="77"/>
        <end position="94"/>
    </location>
</feature>
<sequence length="136" mass="14990">MWVSLMALADFDEPKRSTFVMFGVLTIAVRIYHDRWGYGVYSGPIGSAILIIAAKWLQQMKETRRLFPDKSVYAQQIGPGLCFGALALMLRFFFEVFWEGVGKEPPAKALASPSLLGLRLDGAAPLQEAPAAPHSC</sequence>
<name>A0A8C2QTE6_CAPHI</name>
<dbReference type="AlphaFoldDB" id="A0A8C2QTE6"/>
<protein>
    <submittedName>
        <fullName evidence="8">Uncharacterized protein</fullName>
    </submittedName>
</protein>
<proteinExistence type="inferred from homology"/>
<dbReference type="PANTHER" id="PTHR14319">
    <property type="entry name" value="FIVE-SPAN TRANSMEMBRANE PROTEIN M83"/>
    <property type="match status" value="1"/>
</dbReference>
<accession>A0A8C2QTE6</accession>